<keyword evidence="3" id="KW-1185">Reference proteome</keyword>
<dbReference type="Pfam" id="PF13692">
    <property type="entry name" value="Glyco_trans_1_4"/>
    <property type="match status" value="1"/>
</dbReference>
<reference evidence="2 3" key="1">
    <citation type="submission" date="2019-03" db="EMBL/GenBank/DDBJ databases">
        <title>Genomic Encyclopedia of Type Strains, Phase IV (KMG-IV): sequencing the most valuable type-strain genomes for metagenomic binning, comparative biology and taxonomic classification.</title>
        <authorList>
            <person name="Goeker M."/>
        </authorList>
    </citation>
    <scope>NUCLEOTIDE SEQUENCE [LARGE SCALE GENOMIC DNA]</scope>
    <source>
        <strain evidence="2 3">DSM 13605</strain>
    </source>
</reference>
<protein>
    <submittedName>
        <fullName evidence="2">Glycosyltransferase involved in cell wall biosynthesis</fullName>
    </submittedName>
</protein>
<dbReference type="AlphaFoldDB" id="A0A4V2V2C4"/>
<proteinExistence type="predicted"/>
<gene>
    <name evidence="2" type="ORF">EDC34_104160</name>
</gene>
<dbReference type="GO" id="GO:0016757">
    <property type="term" value="F:glycosyltransferase activity"/>
    <property type="evidence" value="ECO:0007669"/>
    <property type="project" value="TreeGrafter"/>
</dbReference>
<accession>A0A4V2V2C4</accession>
<dbReference type="SUPFAM" id="SSF53756">
    <property type="entry name" value="UDP-Glycosyltransferase/glycogen phosphorylase"/>
    <property type="match status" value="1"/>
</dbReference>
<comment type="caution">
    <text evidence="2">The sequence shown here is derived from an EMBL/GenBank/DDBJ whole genome shotgun (WGS) entry which is preliminary data.</text>
</comment>
<dbReference type="InterPro" id="IPR050194">
    <property type="entry name" value="Glycosyltransferase_grp1"/>
</dbReference>
<dbReference type="EMBL" id="SMAP01000004">
    <property type="protein sequence ID" value="TCT24472.1"/>
    <property type="molecule type" value="Genomic_DNA"/>
</dbReference>
<dbReference type="Proteomes" id="UP000295414">
    <property type="component" value="Unassembled WGS sequence"/>
</dbReference>
<sequence>MRYGIITETYPPEVNGVALTVQGLELGLRERGHAVELVRPRQPTDAATTDATLLVRGAALPRYPGLRFGLPATRALRQRWQQARPDAIYVATEGPLGWSALRAARQLGIPAATGFHTRFDDYMRSYGAPWLQGTALRWMRRFHNGAQATLVPTRELQAFLTGHGFRNVVLLPRAVDTRAFHPDQRDAALRASWGLDAHALAVLYVGRIAPEKNLPLAVRAFRELQRIRPDARFVWVGDGPAREALQREHPDFIFCGVQRGEALARHFASGDLFLFPSHSETFGNVVLESLASGVPLVAFDYGATRELVRDGVHGAAVACDDEAGFIAATLRLGANDALREAMRTACREAVAALRPARVAEDFDQLLRSLAIGSPAHAASVLS</sequence>
<dbReference type="CDD" id="cd03814">
    <property type="entry name" value="GT4-like"/>
    <property type="match status" value="1"/>
</dbReference>
<dbReference type="PANTHER" id="PTHR45947">
    <property type="entry name" value="SULFOQUINOVOSYL TRANSFERASE SQD2"/>
    <property type="match status" value="1"/>
</dbReference>
<dbReference type="Gene3D" id="3.40.50.2000">
    <property type="entry name" value="Glycogen Phosphorylase B"/>
    <property type="match status" value="2"/>
</dbReference>
<evidence type="ECO:0000259" key="1">
    <source>
        <dbReference type="Pfam" id="PF13439"/>
    </source>
</evidence>
<dbReference type="InterPro" id="IPR028098">
    <property type="entry name" value="Glyco_trans_4-like_N"/>
</dbReference>
<organism evidence="2 3">
    <name type="scientific">Thermomonas haemolytica</name>
    <dbReference type="NCBI Taxonomy" id="141949"/>
    <lineage>
        <taxon>Bacteria</taxon>
        <taxon>Pseudomonadati</taxon>
        <taxon>Pseudomonadota</taxon>
        <taxon>Gammaproteobacteria</taxon>
        <taxon>Lysobacterales</taxon>
        <taxon>Lysobacteraceae</taxon>
        <taxon>Thermomonas</taxon>
    </lineage>
</organism>
<dbReference type="Pfam" id="PF13439">
    <property type="entry name" value="Glyco_transf_4"/>
    <property type="match status" value="1"/>
</dbReference>
<feature type="domain" description="Glycosyltransferase subfamily 4-like N-terminal" evidence="1">
    <location>
        <begin position="14"/>
        <end position="177"/>
    </location>
</feature>
<dbReference type="OrthoDB" id="9802525at2"/>
<evidence type="ECO:0000313" key="2">
    <source>
        <dbReference type="EMBL" id="TCT24472.1"/>
    </source>
</evidence>
<keyword evidence="2" id="KW-0808">Transferase</keyword>
<dbReference type="PANTHER" id="PTHR45947:SF3">
    <property type="entry name" value="SULFOQUINOVOSYL TRANSFERASE SQD2"/>
    <property type="match status" value="1"/>
</dbReference>
<dbReference type="RefSeq" id="WP_132982861.1">
    <property type="nucleotide sequence ID" value="NZ_MSZW01000019.1"/>
</dbReference>
<name>A0A4V2V2C4_9GAMM</name>
<evidence type="ECO:0000313" key="3">
    <source>
        <dbReference type="Proteomes" id="UP000295414"/>
    </source>
</evidence>